<dbReference type="Gene3D" id="3.40.50.2300">
    <property type="match status" value="2"/>
</dbReference>
<dbReference type="PANTHER" id="PTHR46847">
    <property type="entry name" value="D-ALLOSE-BINDING PERIPLASMIC PROTEIN-RELATED"/>
    <property type="match status" value="1"/>
</dbReference>
<evidence type="ECO:0000313" key="7">
    <source>
        <dbReference type="Proteomes" id="UP001347146"/>
    </source>
</evidence>
<dbReference type="SUPFAM" id="SSF53822">
    <property type="entry name" value="Periplasmic binding protein-like I"/>
    <property type="match status" value="1"/>
</dbReference>
<dbReference type="Proteomes" id="UP001347146">
    <property type="component" value="Unassembled WGS sequence"/>
</dbReference>
<evidence type="ECO:0000259" key="5">
    <source>
        <dbReference type="Pfam" id="PF13407"/>
    </source>
</evidence>
<gene>
    <name evidence="6" type="ORF">VZC37_11395</name>
</gene>
<dbReference type="PROSITE" id="PS51257">
    <property type="entry name" value="PROKAR_LIPOPROTEIN"/>
    <property type="match status" value="1"/>
</dbReference>
<sequence>MQLLKRSRSVLALGCLALVAAIVVGCSQDAGAAQNERKQVVLLTVSQTCDYCAKHTDTFKAAMADAGIDLRVVVNEFNAAEQAQQVTQAISTEPDAIVVWPADSRAIIPSLVRIKRSGIPVVVTNSYPQTEDTSLWTAYTGPDDIANGRAAARALVGGFQAKGYGDSGNIVALVGPPGAPPTIDRLKGFEDELAKLAPGIKVVGSQPGNWDQTIATSASATLFTQTRGDDIKGMYSEADNMMAGALVAAKRQGIDPSKLVMVGHNCSIEGYTNIKAGSQYATVLQSPIEDADLAARAAENILAGQEVENVQYLDPRPVTESNINTCDQAVGK</sequence>
<dbReference type="PANTHER" id="PTHR46847:SF1">
    <property type="entry name" value="D-ALLOSE-BINDING PERIPLASMIC PROTEIN-RELATED"/>
    <property type="match status" value="1"/>
</dbReference>
<dbReference type="EMBL" id="JAZDUF010000003">
    <property type="protein sequence ID" value="MEE3850940.1"/>
    <property type="molecule type" value="Genomic_DNA"/>
</dbReference>
<comment type="similarity">
    <text evidence="2">Belongs to the bacterial solute-binding protein 2 family.</text>
</comment>
<protein>
    <submittedName>
        <fullName evidence="6">Sugar ABC transporter substrate-binding protein</fullName>
    </submittedName>
</protein>
<keyword evidence="7" id="KW-1185">Reference proteome</keyword>
<evidence type="ECO:0000313" key="6">
    <source>
        <dbReference type="EMBL" id="MEE3850940.1"/>
    </source>
</evidence>
<feature type="signal peptide" evidence="4">
    <location>
        <begin position="1"/>
        <end position="32"/>
    </location>
</feature>
<keyword evidence="3 4" id="KW-0732">Signal</keyword>
<dbReference type="Pfam" id="PF13407">
    <property type="entry name" value="Peripla_BP_4"/>
    <property type="match status" value="1"/>
</dbReference>
<dbReference type="InterPro" id="IPR025997">
    <property type="entry name" value="SBP_2_dom"/>
</dbReference>
<evidence type="ECO:0000256" key="2">
    <source>
        <dbReference type="ARBA" id="ARBA00007639"/>
    </source>
</evidence>
<comment type="caution">
    <text evidence="6">The sequence shown here is derived from an EMBL/GenBank/DDBJ whole genome shotgun (WGS) entry which is preliminary data.</text>
</comment>
<evidence type="ECO:0000256" key="4">
    <source>
        <dbReference type="SAM" id="SignalP"/>
    </source>
</evidence>
<comment type="subcellular location">
    <subcellularLocation>
        <location evidence="1">Cell envelope</location>
    </subcellularLocation>
</comment>
<name>A0ABU7MD17_9ACTN</name>
<reference evidence="6 7" key="1">
    <citation type="submission" date="2024-01" db="EMBL/GenBank/DDBJ databases">
        <title>Draft genome sequence of Gordonia sp. LSe1-13.</title>
        <authorList>
            <person name="Suphannarot A."/>
            <person name="Mingma R."/>
        </authorList>
    </citation>
    <scope>NUCLEOTIDE SEQUENCE [LARGE SCALE GENOMIC DNA]</scope>
    <source>
        <strain evidence="6 7">LSe1-13</strain>
    </source>
</reference>
<dbReference type="CDD" id="cd01536">
    <property type="entry name" value="PBP1_ABC_sugar_binding-like"/>
    <property type="match status" value="1"/>
</dbReference>
<dbReference type="InterPro" id="IPR028082">
    <property type="entry name" value="Peripla_BP_I"/>
</dbReference>
<accession>A0ABU7MD17</accession>
<proteinExistence type="inferred from homology"/>
<feature type="chain" id="PRO_5045569243" evidence="4">
    <location>
        <begin position="33"/>
        <end position="332"/>
    </location>
</feature>
<evidence type="ECO:0000256" key="3">
    <source>
        <dbReference type="ARBA" id="ARBA00022729"/>
    </source>
</evidence>
<dbReference type="RefSeq" id="WP_330432618.1">
    <property type="nucleotide sequence ID" value="NZ_JAZDUF010000003.1"/>
</dbReference>
<evidence type="ECO:0000256" key="1">
    <source>
        <dbReference type="ARBA" id="ARBA00004196"/>
    </source>
</evidence>
<organism evidence="6 7">
    <name type="scientific">Gordonia sesuvii</name>
    <dbReference type="NCBI Taxonomy" id="3116777"/>
    <lineage>
        <taxon>Bacteria</taxon>
        <taxon>Bacillati</taxon>
        <taxon>Actinomycetota</taxon>
        <taxon>Actinomycetes</taxon>
        <taxon>Mycobacteriales</taxon>
        <taxon>Gordoniaceae</taxon>
        <taxon>Gordonia</taxon>
    </lineage>
</organism>
<feature type="domain" description="Periplasmic binding protein" evidence="5">
    <location>
        <begin position="47"/>
        <end position="306"/>
    </location>
</feature>